<name>A0ABT6Q8P5_9PROT</name>
<reference evidence="1" key="1">
    <citation type="submission" date="2023-05" db="EMBL/GenBank/DDBJ databases">
        <title>Whole genome sequence of Commensalibacter sp.</title>
        <authorList>
            <person name="Charoenyingcharoen P."/>
            <person name="Yukphan P."/>
        </authorList>
    </citation>
    <scope>NUCLEOTIDE SEQUENCE</scope>
    <source>
        <strain evidence="1">TBRC 10068</strain>
    </source>
</reference>
<protein>
    <submittedName>
        <fullName evidence="1">Uncharacterized protein</fullName>
    </submittedName>
</protein>
<evidence type="ECO:0000313" key="2">
    <source>
        <dbReference type="Proteomes" id="UP001431775"/>
    </source>
</evidence>
<gene>
    <name evidence="1" type="ORF">QJV33_08320</name>
</gene>
<comment type="caution">
    <text evidence="1">The sequence shown here is derived from an EMBL/GenBank/DDBJ whole genome shotgun (WGS) entry which is preliminary data.</text>
</comment>
<dbReference type="Proteomes" id="UP001431775">
    <property type="component" value="Unassembled WGS sequence"/>
</dbReference>
<organism evidence="1 2">
    <name type="scientific">Commensalibacter nepenthis</name>
    <dbReference type="NCBI Taxonomy" id="3043872"/>
    <lineage>
        <taxon>Bacteria</taxon>
        <taxon>Pseudomonadati</taxon>
        <taxon>Pseudomonadota</taxon>
        <taxon>Alphaproteobacteria</taxon>
        <taxon>Acetobacterales</taxon>
        <taxon>Acetobacteraceae</taxon>
    </lineage>
</organism>
<dbReference type="RefSeq" id="WP_281462886.1">
    <property type="nucleotide sequence ID" value="NZ_JASBAN010000001.1"/>
</dbReference>
<keyword evidence="2" id="KW-1185">Reference proteome</keyword>
<sequence>MSDKDVTLDFMTEKELLEIRERCDKATKGPWVSYVESREYGYGSNFIMTDGEDIE</sequence>
<proteinExistence type="predicted"/>
<dbReference type="EMBL" id="JASBAN010000001">
    <property type="protein sequence ID" value="MDI2113274.1"/>
    <property type="molecule type" value="Genomic_DNA"/>
</dbReference>
<evidence type="ECO:0000313" key="1">
    <source>
        <dbReference type="EMBL" id="MDI2113274.1"/>
    </source>
</evidence>
<accession>A0ABT6Q8P5</accession>